<dbReference type="Proteomes" id="UP000443153">
    <property type="component" value="Unassembled WGS sequence"/>
</dbReference>
<dbReference type="EMBL" id="WKJH01000005">
    <property type="protein sequence ID" value="MRX64121.1"/>
    <property type="molecule type" value="Genomic_DNA"/>
</dbReference>
<evidence type="ECO:0000313" key="2">
    <source>
        <dbReference type="Proteomes" id="UP000443153"/>
    </source>
</evidence>
<dbReference type="AlphaFoldDB" id="A0A6I2MJS3"/>
<reference evidence="1 2" key="1">
    <citation type="submission" date="2019-11" db="EMBL/GenBank/DDBJ databases">
        <title>Maribacter lutea sp. nov., a marine bacterium isolated from intertidal sand.</title>
        <authorList>
            <person name="Liu A."/>
        </authorList>
    </citation>
    <scope>NUCLEOTIDE SEQUENCE [LARGE SCALE GENOMIC DNA]</scope>
    <source>
        <strain evidence="1 2">RZ05</strain>
    </source>
</reference>
<sequence length="76" mass="8875">MPNQGKWNDLLTLRNNYLKDSGIKKDTNRGQEIKRAGRDEELFVGSAFIGDVLKFELQEMRNENQLKRMGFAIEEE</sequence>
<gene>
    <name evidence="1" type="ORF">GJ691_08055</name>
</gene>
<accession>A0A6I2MJS3</accession>
<name>A0A6I2MJS3_9FLAO</name>
<evidence type="ECO:0000313" key="1">
    <source>
        <dbReference type="EMBL" id="MRX64121.1"/>
    </source>
</evidence>
<organism evidence="1 2">
    <name type="scientific">Maribacter luteus</name>
    <dbReference type="NCBI Taxonomy" id="2594478"/>
    <lineage>
        <taxon>Bacteria</taxon>
        <taxon>Pseudomonadati</taxon>
        <taxon>Bacteroidota</taxon>
        <taxon>Flavobacteriia</taxon>
        <taxon>Flavobacteriales</taxon>
        <taxon>Flavobacteriaceae</taxon>
        <taxon>Maribacter</taxon>
    </lineage>
</organism>
<protein>
    <submittedName>
        <fullName evidence="1">Uncharacterized protein</fullName>
    </submittedName>
</protein>
<comment type="caution">
    <text evidence="1">The sequence shown here is derived from an EMBL/GenBank/DDBJ whole genome shotgun (WGS) entry which is preliminary data.</text>
</comment>
<keyword evidence="2" id="KW-1185">Reference proteome</keyword>
<proteinExistence type="predicted"/>
<dbReference type="RefSeq" id="WP_154365652.1">
    <property type="nucleotide sequence ID" value="NZ_WKJH01000005.1"/>
</dbReference>